<dbReference type="Pfam" id="PF02597">
    <property type="entry name" value="ThiS"/>
    <property type="match status" value="1"/>
</dbReference>
<dbReference type="InterPro" id="IPR012675">
    <property type="entry name" value="Beta-grasp_dom_sf"/>
</dbReference>
<dbReference type="Proteomes" id="UP000015380">
    <property type="component" value="Chromosome"/>
</dbReference>
<dbReference type="GO" id="GO:1990133">
    <property type="term" value="C:molybdopterin adenylyltransferase complex"/>
    <property type="evidence" value="ECO:0007669"/>
    <property type="project" value="TreeGrafter"/>
</dbReference>
<dbReference type="FunFam" id="3.10.20.30:FF:000010">
    <property type="entry name" value="Molybdopterin synthase sulfur carrier subunit"/>
    <property type="match status" value="1"/>
</dbReference>
<dbReference type="PATRIC" id="fig|1198232.3.peg.572"/>
<reference evidence="7" key="2">
    <citation type="journal article" date="2016" name="Environ. Microbiol. Rep.">
        <title>Analysis of defence systems and a conjugative IncP-1 plasmid in the marine polyaromatic hydrocarbons-degrading bacterium Cycloclasticus sp. 78-ME.</title>
        <authorList>
            <person name="Yakimov M.M."/>
            <person name="Crisafi F."/>
            <person name="Messina E."/>
            <person name="Smedile F."/>
            <person name="Lopatina A."/>
            <person name="Denaro R."/>
            <person name="Pieper D.H."/>
            <person name="Golyshin P.N."/>
            <person name="Giuliano L."/>
        </authorList>
    </citation>
    <scope>NUCLEOTIDE SEQUENCE [LARGE SCALE GENOMIC DNA]</scope>
    <source>
        <strain evidence="7">78-ME</strain>
    </source>
</reference>
<dbReference type="RefSeq" id="WP_020932094.1">
    <property type="nucleotide sequence ID" value="NC_021917.1"/>
</dbReference>
<keyword evidence="7" id="KW-1185">Reference proteome</keyword>
<dbReference type="PANTHER" id="PTHR33359:SF1">
    <property type="entry name" value="MOLYBDOPTERIN SYNTHASE SULFUR CARRIER SUBUNIT"/>
    <property type="match status" value="1"/>
</dbReference>
<keyword evidence="2" id="KW-0547">Nucleotide-binding</keyword>
<dbReference type="NCBIfam" id="TIGR01682">
    <property type="entry name" value="moaD"/>
    <property type="match status" value="1"/>
</dbReference>
<dbReference type="KEGG" id="cza:CYCME_0564"/>
<keyword evidence="3" id="KW-0501">Molybdenum cofactor biosynthesis</keyword>
<dbReference type="PANTHER" id="PTHR33359">
    <property type="entry name" value="MOLYBDOPTERIN SYNTHASE SULFUR CARRIER SUBUNIT"/>
    <property type="match status" value="1"/>
</dbReference>
<dbReference type="InterPro" id="IPR003749">
    <property type="entry name" value="ThiS/MoaD-like"/>
</dbReference>
<dbReference type="Gene3D" id="3.10.20.30">
    <property type="match status" value="1"/>
</dbReference>
<dbReference type="HOGENOM" id="CLU_114601_4_1_6"/>
<dbReference type="SUPFAM" id="SSF54285">
    <property type="entry name" value="MoaD/ThiS"/>
    <property type="match status" value="1"/>
</dbReference>
<comment type="pathway">
    <text evidence="1">Cofactor biosynthesis; molybdopterin biosynthesis.</text>
</comment>
<dbReference type="CDD" id="cd00754">
    <property type="entry name" value="Ubl_MoaD"/>
    <property type="match status" value="1"/>
</dbReference>
<evidence type="ECO:0000256" key="1">
    <source>
        <dbReference type="ARBA" id="ARBA00005046"/>
    </source>
</evidence>
<sequence length="89" mass="9975">MTQSNSQMYEEAMSVKVLYFASLKELFGRSEQQLNIDGLKTVEDVWKHVSKGYDVSQQVLYSVNHEYAQADSLVHAGDEVAFFPPVTGG</sequence>
<evidence type="ECO:0000313" key="6">
    <source>
        <dbReference type="EMBL" id="AGS38905.1"/>
    </source>
</evidence>
<dbReference type="AlphaFoldDB" id="S5TV00"/>
<evidence type="ECO:0000256" key="4">
    <source>
        <dbReference type="ARBA" id="ARBA00024200"/>
    </source>
</evidence>
<accession>S5TV00</accession>
<proteinExistence type="inferred from homology"/>
<dbReference type="InterPro" id="IPR016155">
    <property type="entry name" value="Mopterin_synth/thiamin_S_b"/>
</dbReference>
<evidence type="ECO:0000256" key="2">
    <source>
        <dbReference type="ARBA" id="ARBA00022741"/>
    </source>
</evidence>
<protein>
    <recommendedName>
        <fullName evidence="5">Molybdopterin synthase sulfur carrier subunit</fullName>
    </recommendedName>
</protein>
<gene>
    <name evidence="6" type="ORF">CYCME_0564</name>
</gene>
<evidence type="ECO:0000313" key="7">
    <source>
        <dbReference type="Proteomes" id="UP000015380"/>
    </source>
</evidence>
<comment type="similarity">
    <text evidence="4">Belongs to the MoaD family.</text>
</comment>
<dbReference type="GO" id="GO:0000166">
    <property type="term" value="F:nucleotide binding"/>
    <property type="evidence" value="ECO:0007669"/>
    <property type="project" value="UniProtKB-KW"/>
</dbReference>
<dbReference type="EMBL" id="CP005996">
    <property type="protein sequence ID" value="AGS38905.1"/>
    <property type="molecule type" value="Genomic_DNA"/>
</dbReference>
<dbReference type="GO" id="GO:0006777">
    <property type="term" value="P:Mo-molybdopterin cofactor biosynthetic process"/>
    <property type="evidence" value="ECO:0007669"/>
    <property type="project" value="UniProtKB-KW"/>
</dbReference>
<dbReference type="InterPro" id="IPR044672">
    <property type="entry name" value="MOCS2A"/>
</dbReference>
<dbReference type="UniPathway" id="UPA00344"/>
<evidence type="ECO:0000256" key="3">
    <source>
        <dbReference type="ARBA" id="ARBA00023150"/>
    </source>
</evidence>
<organism evidence="6 7">
    <name type="scientific">Cycloclasticus zancles 78-ME</name>
    <dbReference type="NCBI Taxonomy" id="1198232"/>
    <lineage>
        <taxon>Bacteria</taxon>
        <taxon>Pseudomonadati</taxon>
        <taxon>Pseudomonadota</taxon>
        <taxon>Gammaproteobacteria</taxon>
        <taxon>Thiotrichales</taxon>
        <taxon>Piscirickettsiaceae</taxon>
        <taxon>Cycloclasticus</taxon>
    </lineage>
</organism>
<dbReference type="eggNOG" id="COG1977">
    <property type="taxonomic scope" value="Bacteria"/>
</dbReference>
<evidence type="ECO:0000256" key="5">
    <source>
        <dbReference type="ARBA" id="ARBA00024247"/>
    </source>
</evidence>
<name>S5TV00_9GAMM</name>
<reference evidence="6 7" key="1">
    <citation type="submission" date="2013-05" db="EMBL/GenBank/DDBJ databases">
        <title>Between feast and famine: a lifestyle of most important marine PAH-degrading bacterium Cycloclasticus sp. 7ME.</title>
        <authorList>
            <person name="Yakimov M.M."/>
            <person name="Messina E."/>
            <person name="Genovese M."/>
            <person name="Denaro R."/>
            <person name="Crisafi F."/>
            <person name="Russo D."/>
            <person name="Cappello S."/>
            <person name="Santisi S."/>
            <person name="Smedile F."/>
            <person name="Golyshina O.V."/>
            <person name="Tran H."/>
            <person name="Pieper D.H."/>
            <person name="Golyshin P.N."/>
            <person name="Giuliano L."/>
        </authorList>
    </citation>
    <scope>NUCLEOTIDE SEQUENCE [LARGE SCALE GENOMIC DNA]</scope>
    <source>
        <strain evidence="6 7">78-ME</strain>
    </source>
</reference>